<dbReference type="GO" id="GO:0007059">
    <property type="term" value="P:chromosome segregation"/>
    <property type="evidence" value="ECO:0007669"/>
    <property type="project" value="TreeGrafter"/>
</dbReference>
<sequence length="189" mass="21189">MATNITEESILTNFLLPPAPLPSILPLKAFTALFPSSLQSAPVIKALYRDLQSQRMLIADVVRQNIKNEKKRGIKQHRAVLRARKIEGQVDDMIDDEVELEEILLGPSCNLPQPKSHTLKSIVPDMALAVEALESEVWQLNNEHKKNLEEIRSIVGDLSDLRYGKLANSQLRDLVIEGCLRLESACDDD</sequence>
<dbReference type="AlphaFoldDB" id="A0A061HFH2"/>
<dbReference type="EMBL" id="UIGY01000173">
    <property type="protein sequence ID" value="SUZ12419.1"/>
    <property type="molecule type" value="Genomic_DNA"/>
</dbReference>
<reference evidence="2" key="3">
    <citation type="submission" date="2018-07" db="EMBL/GenBank/DDBJ databases">
        <authorList>
            <person name="Quirk P.G."/>
            <person name="Krulwich T.A."/>
        </authorList>
    </citation>
    <scope>NUCLEOTIDE SEQUENCE</scope>
    <source>
        <strain evidence="2">96224</strain>
    </source>
</reference>
<dbReference type="PANTHER" id="PTHR28064:SF1">
    <property type="entry name" value="INNER KINETOCHORE SUBUNIT NKP2"/>
    <property type="match status" value="1"/>
</dbReference>
<dbReference type="HOGENOM" id="CLU_077446_2_0_1"/>
<reference evidence="3" key="1">
    <citation type="journal article" date="2013" name="Nat. Genet.">
        <title>The wheat powdery mildew genome shows the unique evolution of an obligate biotroph.</title>
        <authorList>
            <person name="Wicker T."/>
            <person name="Oberhaensli S."/>
            <person name="Parlange F."/>
            <person name="Buchmann J.P."/>
            <person name="Shatalina M."/>
            <person name="Roffler S."/>
            <person name="Ben-David R."/>
            <person name="Dolezel J."/>
            <person name="Simkova H."/>
            <person name="Schulze-Lefert P."/>
            <person name="Spanu P.D."/>
            <person name="Bruggmann R."/>
            <person name="Amselem J."/>
            <person name="Quesneville H."/>
            <person name="Ver Loren van Themaat E."/>
            <person name="Paape T."/>
            <person name="Shimizu K.K."/>
            <person name="Keller B."/>
        </authorList>
    </citation>
    <scope>NUCLEOTIDE SEQUENCE [LARGE SCALE GENOMIC DNA]</scope>
    <source>
        <strain evidence="3">96224</strain>
    </source>
</reference>
<dbReference type="EMBL" id="KE375145">
    <property type="protein sequence ID" value="EPQ62892.1"/>
    <property type="molecule type" value="Genomic_DNA"/>
</dbReference>
<protein>
    <submittedName>
        <fullName evidence="2">BgtA-21042</fullName>
    </submittedName>
</protein>
<gene>
    <name evidence="1" type="ORF">BGT96224_A21042</name>
    <name evidence="2" type="ORF">BGT96224V2_LOCUS5592</name>
</gene>
<feature type="non-terminal residue" evidence="2">
    <location>
        <position position="189"/>
    </location>
</feature>
<evidence type="ECO:0000313" key="1">
    <source>
        <dbReference type="EMBL" id="EPQ62892.1"/>
    </source>
</evidence>
<dbReference type="InterPro" id="IPR018565">
    <property type="entry name" value="Nkp2/Cnl2"/>
</dbReference>
<dbReference type="Proteomes" id="UP000053110">
    <property type="component" value="Unassembled WGS sequence"/>
</dbReference>
<reference evidence="1" key="2">
    <citation type="submission" date="2013-01" db="EMBL/GenBank/DDBJ databases">
        <title>The wheat powdery mildew genome reveals unique evolution of an obligate biotroph.</title>
        <authorList>
            <person name="Oberhaensli S."/>
            <person name="Wicker T."/>
            <person name="Keller B."/>
        </authorList>
    </citation>
    <scope>NUCLEOTIDE SEQUENCE</scope>
    <source>
        <strain evidence="1">96224</strain>
    </source>
</reference>
<accession>A0A061HFH2</accession>
<evidence type="ECO:0000313" key="3">
    <source>
        <dbReference type="Proteomes" id="UP000053110"/>
    </source>
</evidence>
<dbReference type="PANTHER" id="PTHR28064">
    <property type="entry name" value="INNER KINETOCHORE SUBUNIT NKP2"/>
    <property type="match status" value="1"/>
</dbReference>
<dbReference type="Pfam" id="PF09447">
    <property type="entry name" value="Cnl2_NKP2"/>
    <property type="match status" value="1"/>
</dbReference>
<dbReference type="GO" id="GO:0031511">
    <property type="term" value="C:Mis6-Sim4 complex"/>
    <property type="evidence" value="ECO:0007669"/>
    <property type="project" value="TreeGrafter"/>
</dbReference>
<proteinExistence type="predicted"/>
<organism evidence="2">
    <name type="scientific">Blumeria graminis f. sp. tritici 96224</name>
    <dbReference type="NCBI Taxonomy" id="1268274"/>
    <lineage>
        <taxon>Eukaryota</taxon>
        <taxon>Fungi</taxon>
        <taxon>Dikarya</taxon>
        <taxon>Ascomycota</taxon>
        <taxon>Pezizomycotina</taxon>
        <taxon>Leotiomycetes</taxon>
        <taxon>Erysiphales</taxon>
        <taxon>Erysiphaceae</taxon>
        <taxon>Blumeria</taxon>
    </lineage>
</organism>
<evidence type="ECO:0000313" key="2">
    <source>
        <dbReference type="EMBL" id="SUZ12419.1"/>
    </source>
</evidence>
<dbReference type="OrthoDB" id="2311687at2759"/>
<name>A0A061HFH2_BLUGR</name>